<keyword evidence="3" id="KW-1185">Reference proteome</keyword>
<sequence>MVSGQWSVWGAEVLDTLLLAGDQRGKDEIPWAKCYEQVESTESQQNSDSFVGITEMGILVITLEDPECCRCRATITKVLDGLKEDFCIEKVEFDDKEKKVIVRGKFDAAKLQLKICAGKACKIIKEMKIVEVWPPPKDDKEKEKEKKEKEKEKEKEPKPVCKVVPYPYPLPYPMPWQCHCHSCKPPPPKPAPEPPKPPAPAPVCHCCCKCKPPAPPPPPACTCPCCKPPPPPPPPPCKCECKCKCSHGEKKKDDEKKKDEGEKKKDDGCSKPTPHCSQPPWCWPPQPPAPIVVCYPPEDNAACSIM</sequence>
<reference evidence="2 3" key="1">
    <citation type="submission" date="2024-02" db="EMBL/GenBank/DDBJ databases">
        <title>High-quality chromosome-scale genome assembly of Pensacola bahiagrass (Paspalum notatum Flugge var. saurae).</title>
        <authorList>
            <person name="Vega J.M."/>
            <person name="Podio M."/>
            <person name="Orjuela J."/>
            <person name="Siena L.A."/>
            <person name="Pessino S.C."/>
            <person name="Combes M.C."/>
            <person name="Mariac C."/>
            <person name="Albertini E."/>
            <person name="Pupilli F."/>
            <person name="Ortiz J.P.A."/>
            <person name="Leblanc O."/>
        </authorList>
    </citation>
    <scope>NUCLEOTIDE SEQUENCE [LARGE SCALE GENOMIC DNA]</scope>
    <source>
        <strain evidence="2">R1</strain>
        <tissue evidence="2">Leaf</tissue>
    </source>
</reference>
<accession>A0AAQ3U966</accession>
<name>A0AAQ3U966_PASNO</name>
<dbReference type="Proteomes" id="UP001341281">
    <property type="component" value="Chromosome 07"/>
</dbReference>
<dbReference type="PANTHER" id="PTHR47488">
    <property type="entry name" value="HEAVY METAL TRANSPORT/DETOXIFICATION SUPERFAMILY PROTEIN"/>
    <property type="match status" value="1"/>
</dbReference>
<dbReference type="GO" id="GO:1900150">
    <property type="term" value="P:regulation of defense response to fungus"/>
    <property type="evidence" value="ECO:0007669"/>
    <property type="project" value="InterPro"/>
</dbReference>
<gene>
    <name evidence="2" type="ORF">U9M48_032358</name>
</gene>
<feature type="compositionally biased region" description="Basic and acidic residues" evidence="1">
    <location>
        <begin position="246"/>
        <end position="269"/>
    </location>
</feature>
<evidence type="ECO:0008006" key="4">
    <source>
        <dbReference type="Google" id="ProtNLM"/>
    </source>
</evidence>
<feature type="region of interest" description="Disordered" evidence="1">
    <location>
        <begin position="246"/>
        <end position="277"/>
    </location>
</feature>
<dbReference type="EMBL" id="CP144751">
    <property type="protein sequence ID" value="WVZ85427.1"/>
    <property type="molecule type" value="Genomic_DNA"/>
</dbReference>
<dbReference type="AlphaFoldDB" id="A0AAQ3U966"/>
<protein>
    <recommendedName>
        <fullName evidence="4">HMA domain-containing protein</fullName>
    </recommendedName>
</protein>
<dbReference type="PANTHER" id="PTHR47488:SF12">
    <property type="entry name" value="PROTEIN PYRICULARIA ORYZAE RESISTANCE 21"/>
    <property type="match status" value="1"/>
</dbReference>
<evidence type="ECO:0000313" key="3">
    <source>
        <dbReference type="Proteomes" id="UP001341281"/>
    </source>
</evidence>
<proteinExistence type="predicted"/>
<evidence type="ECO:0000256" key="1">
    <source>
        <dbReference type="SAM" id="MobiDB-lite"/>
    </source>
</evidence>
<organism evidence="2 3">
    <name type="scientific">Paspalum notatum var. saurae</name>
    <dbReference type="NCBI Taxonomy" id="547442"/>
    <lineage>
        <taxon>Eukaryota</taxon>
        <taxon>Viridiplantae</taxon>
        <taxon>Streptophyta</taxon>
        <taxon>Embryophyta</taxon>
        <taxon>Tracheophyta</taxon>
        <taxon>Spermatophyta</taxon>
        <taxon>Magnoliopsida</taxon>
        <taxon>Liliopsida</taxon>
        <taxon>Poales</taxon>
        <taxon>Poaceae</taxon>
        <taxon>PACMAD clade</taxon>
        <taxon>Panicoideae</taxon>
        <taxon>Andropogonodae</taxon>
        <taxon>Paspaleae</taxon>
        <taxon>Paspalinae</taxon>
        <taxon>Paspalum</taxon>
    </lineage>
</organism>
<evidence type="ECO:0000313" key="2">
    <source>
        <dbReference type="EMBL" id="WVZ85427.1"/>
    </source>
</evidence>
<dbReference type="InterPro" id="IPR044169">
    <property type="entry name" value="PI21"/>
</dbReference>